<evidence type="ECO:0000313" key="2">
    <source>
        <dbReference type="Proteomes" id="UP000734823"/>
    </source>
</evidence>
<accession>A0ABR7L2E3</accession>
<reference evidence="1 2" key="1">
    <citation type="submission" date="2020-06" db="EMBL/GenBank/DDBJ databases">
        <title>Actinokineospora xiongansis sp. nov., isolated from soil of Baiyangdian.</title>
        <authorList>
            <person name="Zhang X."/>
        </authorList>
    </citation>
    <scope>NUCLEOTIDE SEQUENCE [LARGE SCALE GENOMIC DNA]</scope>
    <source>
        <strain evidence="1 2">HBU206404</strain>
    </source>
</reference>
<comment type="caution">
    <text evidence="1">The sequence shown here is derived from an EMBL/GenBank/DDBJ whole genome shotgun (WGS) entry which is preliminary data.</text>
</comment>
<dbReference type="Proteomes" id="UP000734823">
    <property type="component" value="Unassembled WGS sequence"/>
</dbReference>
<keyword evidence="2" id="KW-1185">Reference proteome</keyword>
<organism evidence="1 2">
    <name type="scientific">Actinokineospora xionganensis</name>
    <dbReference type="NCBI Taxonomy" id="2684470"/>
    <lineage>
        <taxon>Bacteria</taxon>
        <taxon>Bacillati</taxon>
        <taxon>Actinomycetota</taxon>
        <taxon>Actinomycetes</taxon>
        <taxon>Pseudonocardiales</taxon>
        <taxon>Pseudonocardiaceae</taxon>
        <taxon>Actinokineospora</taxon>
    </lineage>
</organism>
<proteinExistence type="predicted"/>
<gene>
    <name evidence="1" type="ORF">GPZ80_06710</name>
</gene>
<evidence type="ECO:0000313" key="1">
    <source>
        <dbReference type="EMBL" id="MBC6446867.1"/>
    </source>
</evidence>
<sequence length="88" mass="9298">MSDSQRTLILHLATGNEVVFTLSPKSAKSIKPRLPVLMASGGVDTLELDDGNTVAVNFGHVVAAHLDELPSHVRVYGSANRKVSGFGV</sequence>
<dbReference type="RefSeq" id="WP_187219187.1">
    <property type="nucleotide sequence ID" value="NZ_JABVED010000003.1"/>
</dbReference>
<protein>
    <submittedName>
        <fullName evidence="1">Uncharacterized protein</fullName>
    </submittedName>
</protein>
<name>A0ABR7L2E3_9PSEU</name>
<dbReference type="EMBL" id="JABVED010000003">
    <property type="protein sequence ID" value="MBC6446867.1"/>
    <property type="molecule type" value="Genomic_DNA"/>
</dbReference>